<evidence type="ECO:0000313" key="1">
    <source>
        <dbReference type="EMBL" id="MFC0268581.1"/>
    </source>
</evidence>
<accession>A0ABV6G591</accession>
<comment type="caution">
    <text evidence="1">The sequence shown here is derived from an EMBL/GenBank/DDBJ whole genome shotgun (WGS) entry which is preliminary data.</text>
</comment>
<gene>
    <name evidence="1" type="ORF">ACFFHW_11420</name>
</gene>
<proteinExistence type="predicted"/>
<dbReference type="EMBL" id="JBHLVX010000043">
    <property type="protein sequence ID" value="MFC0268581.1"/>
    <property type="molecule type" value="Genomic_DNA"/>
</dbReference>
<reference evidence="1 2" key="1">
    <citation type="submission" date="2024-09" db="EMBL/GenBank/DDBJ databases">
        <authorList>
            <person name="Sun Q."/>
            <person name="Mori K."/>
        </authorList>
    </citation>
    <scope>NUCLEOTIDE SEQUENCE [LARGE SCALE GENOMIC DNA]</scope>
    <source>
        <strain evidence="1 2">CCM 7415</strain>
    </source>
</reference>
<keyword evidence="2" id="KW-1185">Reference proteome</keyword>
<sequence length="169" mass="18544">MTNPPEGDVVEPAGLELVDGEWRQAWSVRDYTNAERAEQLERAKTEALSRLNADYEDAARPLLREYPEIERLSWGQQKREAEAYQAWLDAGGAGDAPPIPSLSAILDGRNGIAGTETLEQLVAAVLARAESFTAWQIFTGIRQRGEWAINDAQTPNAAHAVTWESLAAA</sequence>
<dbReference type="Proteomes" id="UP001589814">
    <property type="component" value="Unassembled WGS sequence"/>
</dbReference>
<evidence type="ECO:0000313" key="2">
    <source>
        <dbReference type="Proteomes" id="UP001589814"/>
    </source>
</evidence>
<protein>
    <submittedName>
        <fullName evidence="1">Uncharacterized protein</fullName>
    </submittedName>
</protein>
<dbReference type="RefSeq" id="WP_019950186.1">
    <property type="nucleotide sequence ID" value="NZ_JBHLVX010000043.1"/>
</dbReference>
<organism evidence="1 2">
    <name type="scientific">Kushneria aurantia</name>
    <dbReference type="NCBI Taxonomy" id="504092"/>
    <lineage>
        <taxon>Bacteria</taxon>
        <taxon>Pseudomonadati</taxon>
        <taxon>Pseudomonadota</taxon>
        <taxon>Gammaproteobacteria</taxon>
        <taxon>Oceanospirillales</taxon>
        <taxon>Halomonadaceae</taxon>
        <taxon>Kushneria</taxon>
    </lineage>
</organism>
<name>A0ABV6G591_9GAMM</name>